<dbReference type="PANTHER" id="PTHR11082">
    <property type="entry name" value="TRNA-DIHYDROURIDINE SYNTHASE"/>
    <property type="match status" value="1"/>
</dbReference>
<feature type="binding site" evidence="14">
    <location>
        <position position="76"/>
    </location>
    <ligand>
        <name>FMN</name>
        <dbReference type="ChEBI" id="CHEBI:58210"/>
    </ligand>
</feature>
<reference evidence="16 17" key="1">
    <citation type="journal article" date="2016" name="Nat. Commun.">
        <title>Thousands of microbial genomes shed light on interconnected biogeochemical processes in an aquifer system.</title>
        <authorList>
            <person name="Anantharaman K."/>
            <person name="Brown C.T."/>
            <person name="Hug L.A."/>
            <person name="Sharon I."/>
            <person name="Castelle C.J."/>
            <person name="Probst A.J."/>
            <person name="Thomas B.C."/>
            <person name="Singh A."/>
            <person name="Wilkins M.J."/>
            <person name="Karaoz U."/>
            <person name="Brodie E.L."/>
            <person name="Williams K.H."/>
            <person name="Hubbard S.S."/>
            <person name="Banfield J.F."/>
        </authorList>
    </citation>
    <scope>NUCLEOTIDE SEQUENCE [LARGE SCALE GENOMIC DNA]</scope>
</reference>
<comment type="cofactor">
    <cofactor evidence="1 12 14">
        <name>FMN</name>
        <dbReference type="ChEBI" id="CHEBI:58210"/>
    </cofactor>
</comment>
<comment type="function">
    <text evidence="2 12">Catalyzes the synthesis of 5,6-dihydrouridine (D), a modified base found in the D-loop of most tRNAs, via the reduction of the C5-C6 double bond in target uridines.</text>
</comment>
<dbReference type="AlphaFoldDB" id="A0A1F6ET73"/>
<evidence type="ECO:0000256" key="3">
    <source>
        <dbReference type="ARBA" id="ARBA00022555"/>
    </source>
</evidence>
<dbReference type="GO" id="GO:0050660">
    <property type="term" value="F:flavin adenine dinucleotide binding"/>
    <property type="evidence" value="ECO:0007669"/>
    <property type="project" value="InterPro"/>
</dbReference>
<keyword evidence="9 12" id="KW-0560">Oxidoreductase</keyword>
<evidence type="ECO:0000256" key="6">
    <source>
        <dbReference type="ARBA" id="ARBA00022694"/>
    </source>
</evidence>
<evidence type="ECO:0000256" key="13">
    <source>
        <dbReference type="PIRSR" id="PIRSR006621-1"/>
    </source>
</evidence>
<proteinExistence type="inferred from homology"/>
<dbReference type="InterPro" id="IPR001269">
    <property type="entry name" value="DUS_fam"/>
</dbReference>
<keyword evidence="4 12" id="KW-0285">Flavoprotein</keyword>
<evidence type="ECO:0000256" key="7">
    <source>
        <dbReference type="ARBA" id="ARBA00022857"/>
    </source>
</evidence>
<dbReference type="InterPro" id="IPR035587">
    <property type="entry name" value="DUS-like_FMN-bd"/>
</dbReference>
<feature type="binding site" evidence="14">
    <location>
        <begin position="232"/>
        <end position="233"/>
    </location>
    <ligand>
        <name>FMN</name>
        <dbReference type="ChEBI" id="CHEBI:58210"/>
    </ligand>
</feature>
<evidence type="ECO:0000256" key="10">
    <source>
        <dbReference type="ARBA" id="ARBA00048205"/>
    </source>
</evidence>
<evidence type="ECO:0000256" key="1">
    <source>
        <dbReference type="ARBA" id="ARBA00001917"/>
    </source>
</evidence>
<feature type="active site" description="Proton donor" evidence="13">
    <location>
        <position position="106"/>
    </location>
</feature>
<organism evidence="16 17">
    <name type="scientific">Candidatus Kaiserbacteria bacterium RIFCSPLOWO2_01_FULL_54_24</name>
    <dbReference type="NCBI Taxonomy" id="1798515"/>
    <lineage>
        <taxon>Bacteria</taxon>
        <taxon>Candidatus Kaiseribacteriota</taxon>
    </lineage>
</organism>
<dbReference type="InterPro" id="IPR024036">
    <property type="entry name" value="tRNA-dHydroUridine_Synthase_C"/>
</dbReference>
<dbReference type="EMBL" id="MFMC01000037">
    <property type="protein sequence ID" value="OGG76829.1"/>
    <property type="molecule type" value="Genomic_DNA"/>
</dbReference>
<evidence type="ECO:0000259" key="15">
    <source>
        <dbReference type="Pfam" id="PF01207"/>
    </source>
</evidence>
<comment type="catalytic activity">
    <reaction evidence="11">
        <text>a 5,6-dihydrouridine in tRNA + NAD(+) = a uridine in tRNA + NADH + H(+)</text>
        <dbReference type="Rhea" id="RHEA:54452"/>
        <dbReference type="Rhea" id="RHEA-COMP:13339"/>
        <dbReference type="Rhea" id="RHEA-COMP:13887"/>
        <dbReference type="ChEBI" id="CHEBI:15378"/>
        <dbReference type="ChEBI" id="CHEBI:57540"/>
        <dbReference type="ChEBI" id="CHEBI:57945"/>
        <dbReference type="ChEBI" id="CHEBI:65315"/>
        <dbReference type="ChEBI" id="CHEBI:74443"/>
    </reaction>
</comment>
<dbReference type="STRING" id="1798515.A3B35_00495"/>
<dbReference type="PANTHER" id="PTHR11082:SF25">
    <property type="entry name" value="DUS-LIKE FMN-BINDING DOMAIN-CONTAINING PROTEIN"/>
    <property type="match status" value="1"/>
</dbReference>
<dbReference type="GO" id="GO:0017150">
    <property type="term" value="F:tRNA dihydrouridine synthase activity"/>
    <property type="evidence" value="ECO:0007669"/>
    <property type="project" value="InterPro"/>
</dbReference>
<comment type="caution">
    <text evidence="16">The sequence shown here is derived from an EMBL/GenBank/DDBJ whole genome shotgun (WGS) entry which is preliminary data.</text>
</comment>
<evidence type="ECO:0000313" key="16">
    <source>
        <dbReference type="EMBL" id="OGG76829.1"/>
    </source>
</evidence>
<evidence type="ECO:0000256" key="9">
    <source>
        <dbReference type="ARBA" id="ARBA00023002"/>
    </source>
</evidence>
<dbReference type="EC" id="1.3.1.-" evidence="12"/>
<keyword evidence="5 12" id="KW-0288">FMN</keyword>
<dbReference type="InterPro" id="IPR013785">
    <property type="entry name" value="Aldolase_TIM"/>
</dbReference>
<protein>
    <recommendedName>
        <fullName evidence="12">tRNA-dihydrouridine synthase</fullName>
        <ecNumber evidence="12">1.3.1.-</ecNumber>
    </recommendedName>
</protein>
<keyword evidence="7" id="KW-0521">NADP</keyword>
<accession>A0A1F6ET73</accession>
<evidence type="ECO:0000256" key="4">
    <source>
        <dbReference type="ARBA" id="ARBA00022630"/>
    </source>
</evidence>
<evidence type="ECO:0000313" key="17">
    <source>
        <dbReference type="Proteomes" id="UP000177215"/>
    </source>
</evidence>
<dbReference type="GO" id="GO:0000049">
    <property type="term" value="F:tRNA binding"/>
    <property type="evidence" value="ECO:0007669"/>
    <property type="project" value="UniProtKB-KW"/>
</dbReference>
<dbReference type="SUPFAM" id="SSF51395">
    <property type="entry name" value="FMN-linked oxidoreductases"/>
    <property type="match status" value="1"/>
</dbReference>
<feature type="domain" description="DUS-like FMN-binding" evidence="15">
    <location>
        <begin position="15"/>
        <end position="309"/>
    </location>
</feature>
<keyword evidence="6 12" id="KW-0819">tRNA processing</keyword>
<evidence type="ECO:0000256" key="5">
    <source>
        <dbReference type="ARBA" id="ARBA00022643"/>
    </source>
</evidence>
<evidence type="ECO:0000256" key="8">
    <source>
        <dbReference type="ARBA" id="ARBA00022884"/>
    </source>
</evidence>
<dbReference type="InterPro" id="IPR018517">
    <property type="entry name" value="tRNA_hU_synthase_CS"/>
</dbReference>
<dbReference type="CDD" id="cd02801">
    <property type="entry name" value="DUS_like_FMN"/>
    <property type="match status" value="1"/>
</dbReference>
<dbReference type="PROSITE" id="PS01136">
    <property type="entry name" value="UPF0034"/>
    <property type="match status" value="1"/>
</dbReference>
<dbReference type="Proteomes" id="UP000177215">
    <property type="component" value="Unassembled WGS sequence"/>
</dbReference>
<evidence type="ECO:0000256" key="11">
    <source>
        <dbReference type="ARBA" id="ARBA00048802"/>
    </source>
</evidence>
<dbReference type="PIRSF" id="PIRSF006621">
    <property type="entry name" value="Dus"/>
    <property type="match status" value="1"/>
</dbReference>
<evidence type="ECO:0000256" key="14">
    <source>
        <dbReference type="PIRSR" id="PIRSR006621-2"/>
    </source>
</evidence>
<comment type="similarity">
    <text evidence="12">Belongs to the dus family.</text>
</comment>
<gene>
    <name evidence="16" type="ORF">A3B35_00495</name>
</gene>
<dbReference type="Gene3D" id="3.20.20.70">
    <property type="entry name" value="Aldolase class I"/>
    <property type="match status" value="1"/>
</dbReference>
<dbReference type="Pfam" id="PF01207">
    <property type="entry name" value="Dus"/>
    <property type="match status" value="1"/>
</dbReference>
<feature type="binding site" evidence="14">
    <location>
        <position position="172"/>
    </location>
    <ligand>
        <name>FMN</name>
        <dbReference type="ChEBI" id="CHEBI:58210"/>
    </ligand>
</feature>
<comment type="catalytic activity">
    <reaction evidence="10">
        <text>a 5,6-dihydrouridine in tRNA + NADP(+) = a uridine in tRNA + NADPH + H(+)</text>
        <dbReference type="Rhea" id="RHEA:23624"/>
        <dbReference type="Rhea" id="RHEA-COMP:13339"/>
        <dbReference type="Rhea" id="RHEA-COMP:13887"/>
        <dbReference type="ChEBI" id="CHEBI:15378"/>
        <dbReference type="ChEBI" id="CHEBI:57783"/>
        <dbReference type="ChEBI" id="CHEBI:58349"/>
        <dbReference type="ChEBI" id="CHEBI:65315"/>
        <dbReference type="ChEBI" id="CHEBI:74443"/>
    </reaction>
</comment>
<evidence type="ECO:0000256" key="2">
    <source>
        <dbReference type="ARBA" id="ARBA00002790"/>
    </source>
</evidence>
<dbReference type="Gene3D" id="1.10.1200.80">
    <property type="entry name" value="Putative flavin oxidoreducatase, domain 2"/>
    <property type="match status" value="1"/>
</dbReference>
<name>A0A1F6ET73_9BACT</name>
<keyword evidence="14" id="KW-0547">Nucleotide-binding</keyword>
<feature type="binding site" evidence="14">
    <location>
        <position position="144"/>
    </location>
    <ligand>
        <name>FMN</name>
        <dbReference type="ChEBI" id="CHEBI:58210"/>
    </ligand>
</feature>
<evidence type="ECO:0000256" key="12">
    <source>
        <dbReference type="PIRNR" id="PIRNR006621"/>
    </source>
</evidence>
<keyword evidence="3" id="KW-0820">tRNA-binding</keyword>
<sequence>MQSFWTGLPKPFFALAPLDDVTDAAFRRLIARYGRPDIMFTEFTSADGLVLAPEAGKQKLLKKLIFSEEERPIVAQLFTSVPEHMEEASHLCAQLGFDGIDINMGCPDKAIEKGGCGAALIKKPSLARELIRAAKKSGLPVSVKTRIGYNKDELESWLPELLAEEPAAVTIHARTRKEMSDVPARWDSVARAVEIRNTMRSSTLIIGNGDVEDIVNARKKAEETKCDGVMLGRAIFGNPWIFSNSRELAHSPKERIGALQEHLALFDELLSGTTSYATMKKHFKSYVSGWNGAKELRVRLMETESSALAQEILTEVVGNTK</sequence>
<keyword evidence="8" id="KW-0694">RNA-binding</keyword>